<proteinExistence type="predicted"/>
<feature type="region of interest" description="Disordered" evidence="1">
    <location>
        <begin position="1"/>
        <end position="21"/>
    </location>
</feature>
<gene>
    <name evidence="2" type="ORF">AYBTSS11_LOCUS11391</name>
</gene>
<sequence length="83" mass="9146">MPQLSTWSGQASTLHSKSNPVPPNCSSITFMPPLRPFTLYATFDTPSCNKDAWLSRFCSFPQVRASAFALKSFVLISAYSVIP</sequence>
<dbReference type="AlphaFoldDB" id="A0AA86SYL2"/>
<keyword evidence="3" id="KW-1185">Reference proteome</keyword>
<dbReference type="Gramene" id="rna-AYBTSS11_LOCUS11391">
    <property type="protein sequence ID" value="CAJ1943504.1"/>
    <property type="gene ID" value="gene-AYBTSS11_LOCUS11391"/>
</dbReference>
<evidence type="ECO:0000313" key="2">
    <source>
        <dbReference type="EMBL" id="CAJ1943504.1"/>
    </source>
</evidence>
<reference evidence="2" key="1">
    <citation type="submission" date="2023-10" db="EMBL/GenBank/DDBJ databases">
        <authorList>
            <person name="Domelevo Entfellner J.-B."/>
        </authorList>
    </citation>
    <scope>NUCLEOTIDE SEQUENCE</scope>
</reference>
<dbReference type="EMBL" id="OY731400">
    <property type="protein sequence ID" value="CAJ1943504.1"/>
    <property type="molecule type" value="Genomic_DNA"/>
</dbReference>
<organism evidence="2 3">
    <name type="scientific">Sphenostylis stenocarpa</name>
    <dbReference type="NCBI Taxonomy" id="92480"/>
    <lineage>
        <taxon>Eukaryota</taxon>
        <taxon>Viridiplantae</taxon>
        <taxon>Streptophyta</taxon>
        <taxon>Embryophyta</taxon>
        <taxon>Tracheophyta</taxon>
        <taxon>Spermatophyta</taxon>
        <taxon>Magnoliopsida</taxon>
        <taxon>eudicotyledons</taxon>
        <taxon>Gunneridae</taxon>
        <taxon>Pentapetalae</taxon>
        <taxon>rosids</taxon>
        <taxon>fabids</taxon>
        <taxon>Fabales</taxon>
        <taxon>Fabaceae</taxon>
        <taxon>Papilionoideae</taxon>
        <taxon>50 kb inversion clade</taxon>
        <taxon>NPAAA clade</taxon>
        <taxon>indigoferoid/millettioid clade</taxon>
        <taxon>Phaseoleae</taxon>
        <taxon>Sphenostylis</taxon>
    </lineage>
</organism>
<dbReference type="Proteomes" id="UP001189624">
    <property type="component" value="Chromosome 3"/>
</dbReference>
<evidence type="ECO:0000256" key="1">
    <source>
        <dbReference type="SAM" id="MobiDB-lite"/>
    </source>
</evidence>
<evidence type="ECO:0000313" key="3">
    <source>
        <dbReference type="Proteomes" id="UP001189624"/>
    </source>
</evidence>
<protein>
    <submittedName>
        <fullName evidence="2">Uncharacterized protein</fullName>
    </submittedName>
</protein>
<accession>A0AA86SYL2</accession>
<name>A0AA86SYL2_9FABA</name>